<dbReference type="GeneID" id="45814847"/>
<sequence length="196" mass="21114">MAVVNPLDKIIDDIEQTKNDGYKNLDIEKMLMYLENLKQENVYDHDVQMELLKSSNTSQIEIAKMNHAASLEAFRSVITVGANAARAFMIINGGAAIALLAFLGNVWNKDSSPDVLSSILGSLLIFCIGVLCSGVCSGFTYLAQYCYATSELGSDSKWKMGGDVNNIIAILSGVSSLILFGVGAYVTYASMGNQFG</sequence>
<organism evidence="2 3">
    <name type="scientific">Enterobacter kobei</name>
    <dbReference type="NCBI Taxonomy" id="208224"/>
    <lineage>
        <taxon>Bacteria</taxon>
        <taxon>Pseudomonadati</taxon>
        <taxon>Pseudomonadota</taxon>
        <taxon>Gammaproteobacteria</taxon>
        <taxon>Enterobacterales</taxon>
        <taxon>Enterobacteriaceae</taxon>
        <taxon>Enterobacter</taxon>
        <taxon>Enterobacter cloacae complex</taxon>
    </lineage>
</organism>
<dbReference type="Proteomes" id="UP001228563">
    <property type="component" value="Chromosome"/>
</dbReference>
<keyword evidence="1" id="KW-0472">Membrane</keyword>
<protein>
    <submittedName>
        <fullName evidence="2">Uncharacterized protein</fullName>
    </submittedName>
</protein>
<keyword evidence="1" id="KW-0812">Transmembrane</keyword>
<feature type="transmembrane region" description="Helical" evidence="1">
    <location>
        <begin position="119"/>
        <end position="143"/>
    </location>
</feature>
<keyword evidence="1" id="KW-1133">Transmembrane helix</keyword>
<evidence type="ECO:0000256" key="1">
    <source>
        <dbReference type="SAM" id="Phobius"/>
    </source>
</evidence>
<feature type="transmembrane region" description="Helical" evidence="1">
    <location>
        <begin position="164"/>
        <end position="188"/>
    </location>
</feature>
<evidence type="ECO:0000313" key="3">
    <source>
        <dbReference type="Proteomes" id="UP001228563"/>
    </source>
</evidence>
<dbReference type="AlphaFoldDB" id="A0AAJ6LNX3"/>
<name>A0AAJ6LNX3_9ENTR</name>
<reference evidence="2" key="1">
    <citation type="submission" date="2022-04" db="EMBL/GenBank/DDBJ databases">
        <title>Co-occurrence of mcr-9 and blaNDM-1 in multidrug-resistant Enterobacter kobei strain isolated from an infant with urinary infection.</title>
        <authorList>
            <person name="Zeng H."/>
        </authorList>
    </citation>
    <scope>NUCLEOTIDE SEQUENCE</scope>
    <source>
        <strain evidence="2">EC1382</strain>
    </source>
</reference>
<gene>
    <name evidence="2" type="ORF">M2B19_08325</name>
</gene>
<evidence type="ECO:0000313" key="2">
    <source>
        <dbReference type="EMBL" id="WMT67563.1"/>
    </source>
</evidence>
<proteinExistence type="predicted"/>
<dbReference type="EMBL" id="CP096849">
    <property type="protein sequence ID" value="WMT67563.1"/>
    <property type="molecule type" value="Genomic_DNA"/>
</dbReference>
<accession>A0AAJ6LNX3</accession>
<dbReference type="RefSeq" id="WP_040017181.1">
    <property type="nucleotide sequence ID" value="NZ_CP083862.1"/>
</dbReference>
<feature type="transmembrane region" description="Helical" evidence="1">
    <location>
        <begin position="84"/>
        <end position="107"/>
    </location>
</feature>